<evidence type="ECO:0000259" key="12">
    <source>
        <dbReference type="Pfam" id="PF07731"/>
    </source>
</evidence>
<organism evidence="14 15">
    <name type="scientific">Actinomadura sediminis</name>
    <dbReference type="NCBI Taxonomy" id="1038904"/>
    <lineage>
        <taxon>Bacteria</taxon>
        <taxon>Bacillati</taxon>
        <taxon>Actinomycetota</taxon>
        <taxon>Actinomycetes</taxon>
        <taxon>Streptosporangiales</taxon>
        <taxon>Thermomonosporaceae</taxon>
        <taxon>Actinomadura</taxon>
    </lineage>
</organism>
<feature type="region of interest" description="Disordered" evidence="10">
    <location>
        <begin position="501"/>
        <end position="535"/>
    </location>
</feature>
<evidence type="ECO:0000256" key="6">
    <source>
        <dbReference type="ARBA" id="ARBA00041027"/>
    </source>
</evidence>
<protein>
    <recommendedName>
        <fullName evidence="6">Multicopper oxidase CueO</fullName>
        <ecNumber evidence="5">1.16.3.4</ecNumber>
    </recommendedName>
    <alternativeName>
        <fullName evidence="7">Copper efflux oxidase</fullName>
    </alternativeName>
    <alternativeName>
        <fullName evidence="8">Cuprous oxidase</fullName>
    </alternativeName>
</protein>
<dbReference type="InterPro" id="IPR002355">
    <property type="entry name" value="Cu_oxidase_Cu_BS"/>
</dbReference>
<name>A0ABW3F3A0_9ACTN</name>
<evidence type="ECO:0000256" key="4">
    <source>
        <dbReference type="ARBA" id="ARBA00023002"/>
    </source>
</evidence>
<gene>
    <name evidence="14" type="ORF">ACFQ11_34910</name>
</gene>
<dbReference type="InterPro" id="IPR008972">
    <property type="entry name" value="Cupredoxin"/>
</dbReference>
<dbReference type="InterPro" id="IPR001117">
    <property type="entry name" value="Cu-oxidase_2nd"/>
</dbReference>
<dbReference type="CDD" id="cd04232">
    <property type="entry name" value="CuRO_1_CueO_FtsP"/>
    <property type="match status" value="1"/>
</dbReference>
<dbReference type="CDD" id="cd13867">
    <property type="entry name" value="CuRO_2_CueO_FtsP"/>
    <property type="match status" value="1"/>
</dbReference>
<feature type="domain" description="Plastocyanin-like" evidence="12">
    <location>
        <begin position="388"/>
        <end position="500"/>
    </location>
</feature>
<dbReference type="Pfam" id="PF07731">
    <property type="entry name" value="Cu-oxidase_2"/>
    <property type="match status" value="1"/>
</dbReference>
<evidence type="ECO:0000256" key="9">
    <source>
        <dbReference type="ARBA" id="ARBA00048092"/>
    </source>
</evidence>
<dbReference type="PANTHER" id="PTHR48267">
    <property type="entry name" value="CUPREDOXIN SUPERFAMILY PROTEIN"/>
    <property type="match status" value="1"/>
</dbReference>
<dbReference type="PANTHER" id="PTHR48267:SF1">
    <property type="entry name" value="BILIRUBIN OXIDASE"/>
    <property type="match status" value="1"/>
</dbReference>
<dbReference type="PROSITE" id="PS00080">
    <property type="entry name" value="MULTICOPPER_OXIDASE2"/>
    <property type="match status" value="1"/>
</dbReference>
<comment type="similarity">
    <text evidence="1">Belongs to the multicopper oxidase family.</text>
</comment>
<dbReference type="Pfam" id="PF00394">
    <property type="entry name" value="Cu-oxidase"/>
    <property type="match status" value="1"/>
</dbReference>
<dbReference type="Gene3D" id="2.60.40.420">
    <property type="entry name" value="Cupredoxins - blue copper proteins"/>
    <property type="match status" value="3"/>
</dbReference>
<dbReference type="InterPro" id="IPR045087">
    <property type="entry name" value="Cu-oxidase_fam"/>
</dbReference>
<evidence type="ECO:0000256" key="10">
    <source>
        <dbReference type="SAM" id="MobiDB-lite"/>
    </source>
</evidence>
<dbReference type="CDD" id="cd13890">
    <property type="entry name" value="CuRO_3_CueO_FtsP"/>
    <property type="match status" value="1"/>
</dbReference>
<feature type="compositionally biased region" description="Basic and acidic residues" evidence="10">
    <location>
        <begin position="518"/>
        <end position="535"/>
    </location>
</feature>
<keyword evidence="4" id="KW-0560">Oxidoreductase</keyword>
<evidence type="ECO:0000256" key="8">
    <source>
        <dbReference type="ARBA" id="ARBA00043090"/>
    </source>
</evidence>
<reference evidence="15" key="1">
    <citation type="journal article" date="2019" name="Int. J. Syst. Evol. Microbiol.">
        <title>The Global Catalogue of Microorganisms (GCM) 10K type strain sequencing project: providing services to taxonomists for standard genome sequencing and annotation.</title>
        <authorList>
            <consortium name="The Broad Institute Genomics Platform"/>
            <consortium name="The Broad Institute Genome Sequencing Center for Infectious Disease"/>
            <person name="Wu L."/>
            <person name="Ma J."/>
        </authorList>
    </citation>
    <scope>NUCLEOTIDE SEQUENCE [LARGE SCALE GENOMIC DNA]</scope>
    <source>
        <strain evidence="15">JCM 31202</strain>
    </source>
</reference>
<sequence>MDTETDLSPRRPPRRRRLLVSGLAAVPALAAAGAGGAGVLWARADVNTVGRVRFRNRLAVPPLAPSRTDGRGRRVFELRAGAGRTRILPGAATPTWGFGQSVLGPTLRAARGETVLVNVRNTLRETTTVHWHGMHLPAAMDGGPHQPIAPGGTWSPSWTVDQPAATLWYHPHPHGATARHVYRGLAGLFLVDEPDGPGGGLPSRYGVDDVPVIVQDRTFGDGNRLVEDQPLVGGIGLLGDTILVNGTYAPFFDATTRRVRLRILNGSNARTYRFALSDGRPFALVGTDGGLLAAPHETDHVRLSPAERAEIVVTLRPGERVVLRSAAPELGAGTWTNRFTGGDDAFDVLELRAADRLGASPDLPGELAAAPALARPGASGRVDREFALAGFSINGRTMDMSRIDFGSPRGATEIWEVYNQEGKPHNFHVHASSFQVLSVDGAAPPPELRGWKDTVYVAPKSRVRIAVRFDVAPDPATPFMYHCHLLYHEDQGMMGQFVVTGPGQTPASGVPHGGHGGHGGEHGGGHGSEHGGEHG</sequence>
<dbReference type="EC" id="1.16.3.4" evidence="5"/>
<keyword evidence="15" id="KW-1185">Reference proteome</keyword>
<dbReference type="SUPFAM" id="SSF49503">
    <property type="entry name" value="Cupredoxins"/>
    <property type="match status" value="3"/>
</dbReference>
<proteinExistence type="inferred from homology"/>
<comment type="caution">
    <text evidence="14">The sequence shown here is derived from an EMBL/GenBank/DDBJ whole genome shotgun (WGS) entry which is preliminary data.</text>
</comment>
<evidence type="ECO:0000256" key="2">
    <source>
        <dbReference type="ARBA" id="ARBA00011245"/>
    </source>
</evidence>
<dbReference type="Proteomes" id="UP001596972">
    <property type="component" value="Unassembled WGS sequence"/>
</dbReference>
<dbReference type="RefSeq" id="WP_378306693.1">
    <property type="nucleotide sequence ID" value="NZ_JBHTJA010000150.1"/>
</dbReference>
<comment type="subunit">
    <text evidence="2">Monomer.</text>
</comment>
<dbReference type="EMBL" id="JBHTJA010000150">
    <property type="protein sequence ID" value="MFD0905608.1"/>
    <property type="molecule type" value="Genomic_DNA"/>
</dbReference>
<comment type="catalytic activity">
    <reaction evidence="9">
        <text>4 Cu(+) + O2 + 4 H(+) = 4 Cu(2+) + 2 H2O</text>
        <dbReference type="Rhea" id="RHEA:30083"/>
        <dbReference type="ChEBI" id="CHEBI:15377"/>
        <dbReference type="ChEBI" id="CHEBI:15378"/>
        <dbReference type="ChEBI" id="CHEBI:15379"/>
        <dbReference type="ChEBI" id="CHEBI:29036"/>
        <dbReference type="ChEBI" id="CHEBI:49552"/>
        <dbReference type="EC" id="1.16.3.4"/>
    </reaction>
    <physiologicalReaction direction="left-to-right" evidence="9">
        <dbReference type="Rhea" id="RHEA:30084"/>
    </physiologicalReaction>
</comment>
<evidence type="ECO:0000313" key="14">
    <source>
        <dbReference type="EMBL" id="MFD0905608.1"/>
    </source>
</evidence>
<dbReference type="PROSITE" id="PS51318">
    <property type="entry name" value="TAT"/>
    <property type="match status" value="1"/>
</dbReference>
<evidence type="ECO:0000259" key="11">
    <source>
        <dbReference type="Pfam" id="PF00394"/>
    </source>
</evidence>
<dbReference type="Pfam" id="PF07732">
    <property type="entry name" value="Cu-oxidase_3"/>
    <property type="match status" value="1"/>
</dbReference>
<accession>A0ABW3F3A0</accession>
<dbReference type="InterPro" id="IPR011706">
    <property type="entry name" value="Cu-oxidase_C"/>
</dbReference>
<feature type="domain" description="Plastocyanin-like" evidence="11">
    <location>
        <begin position="256"/>
        <end position="315"/>
    </location>
</feature>
<evidence type="ECO:0000256" key="1">
    <source>
        <dbReference type="ARBA" id="ARBA00010609"/>
    </source>
</evidence>
<dbReference type="InterPro" id="IPR011707">
    <property type="entry name" value="Cu-oxidase-like_N"/>
</dbReference>
<keyword evidence="3" id="KW-0479">Metal-binding</keyword>
<evidence type="ECO:0000256" key="3">
    <source>
        <dbReference type="ARBA" id="ARBA00022723"/>
    </source>
</evidence>
<dbReference type="InterPro" id="IPR006311">
    <property type="entry name" value="TAT_signal"/>
</dbReference>
<evidence type="ECO:0000313" key="15">
    <source>
        <dbReference type="Proteomes" id="UP001596972"/>
    </source>
</evidence>
<evidence type="ECO:0000259" key="13">
    <source>
        <dbReference type="Pfam" id="PF07732"/>
    </source>
</evidence>
<evidence type="ECO:0000256" key="5">
    <source>
        <dbReference type="ARBA" id="ARBA00038978"/>
    </source>
</evidence>
<feature type="domain" description="Plastocyanin-like" evidence="13">
    <location>
        <begin position="87"/>
        <end position="194"/>
    </location>
</feature>
<evidence type="ECO:0000256" key="7">
    <source>
        <dbReference type="ARBA" id="ARBA00042896"/>
    </source>
</evidence>